<dbReference type="Gene3D" id="1.10.246.10">
    <property type="match status" value="1"/>
</dbReference>
<feature type="non-terminal residue" evidence="4">
    <location>
        <position position="96"/>
    </location>
</feature>
<dbReference type="EMBL" id="JAAWVQ010122782">
    <property type="protein sequence ID" value="MBN3283009.1"/>
    <property type="molecule type" value="Genomic_DNA"/>
</dbReference>
<evidence type="ECO:0000256" key="2">
    <source>
        <dbReference type="ARBA" id="ARBA00022525"/>
    </source>
</evidence>
<comment type="subcellular location">
    <subcellularLocation>
        <location evidence="1">Secreted</location>
    </subcellularLocation>
</comment>
<keyword evidence="3" id="KW-0677">Repeat</keyword>
<accession>A0ABS2YA09</accession>
<reference evidence="4" key="1">
    <citation type="journal article" date="2021" name="Cell">
        <title>Tracing the genetic footprints of vertebrate landing in non-teleost ray-finned fishes.</title>
        <authorList>
            <person name="Bi X."/>
            <person name="Wang K."/>
            <person name="Yang L."/>
            <person name="Pan H."/>
            <person name="Jiang H."/>
            <person name="Wei Q."/>
            <person name="Fang M."/>
            <person name="Yu H."/>
            <person name="Zhu C."/>
            <person name="Cai Y."/>
            <person name="He Y."/>
            <person name="Gan X."/>
            <person name="Zeng H."/>
            <person name="Yu D."/>
            <person name="Zhu Y."/>
            <person name="Jiang H."/>
            <person name="Qiu Q."/>
            <person name="Yang H."/>
            <person name="Zhang Y.E."/>
            <person name="Wang W."/>
            <person name="Zhu M."/>
            <person name="He S."/>
            <person name="Zhang G."/>
        </authorList>
    </citation>
    <scope>NUCLEOTIDE SEQUENCE</scope>
    <source>
        <strain evidence="4">Pddl_001</strain>
    </source>
</reference>
<dbReference type="SUPFAM" id="SSF48552">
    <property type="entry name" value="Serum albumin-like"/>
    <property type="match status" value="1"/>
</dbReference>
<organism evidence="4 5">
    <name type="scientific">Polyodon spathula</name>
    <name type="common">North American paddlefish</name>
    <name type="synonym">Squalus spathula</name>
    <dbReference type="NCBI Taxonomy" id="7913"/>
    <lineage>
        <taxon>Eukaryota</taxon>
        <taxon>Metazoa</taxon>
        <taxon>Chordata</taxon>
        <taxon>Craniata</taxon>
        <taxon>Vertebrata</taxon>
        <taxon>Euteleostomi</taxon>
        <taxon>Actinopterygii</taxon>
        <taxon>Chondrostei</taxon>
        <taxon>Acipenseriformes</taxon>
        <taxon>Polyodontidae</taxon>
        <taxon>Polyodon</taxon>
    </lineage>
</organism>
<evidence type="ECO:0000256" key="1">
    <source>
        <dbReference type="ARBA" id="ARBA00004613"/>
    </source>
</evidence>
<protein>
    <submittedName>
        <fullName evidence="4">ECM1 protein</fullName>
    </submittedName>
</protein>
<dbReference type="PANTHER" id="PTHR16776:SF3">
    <property type="entry name" value="EXTRACELLULAR MATRIX PROTEIN 1"/>
    <property type="match status" value="1"/>
</dbReference>
<sequence length="96" mass="10950">MEALQQFCLEESSIKTRQYHCCLKQGEEKWGCFQNDAPNPGYNPTVSEVEGAQGGAQKSEGAPMLRFSWNPQFCNRLVWGRGKQTTKPSYTRRSCR</sequence>
<proteinExistence type="predicted"/>
<dbReference type="Pfam" id="PF05782">
    <property type="entry name" value="ECM1"/>
    <property type="match status" value="1"/>
</dbReference>
<keyword evidence="5" id="KW-1185">Reference proteome</keyword>
<dbReference type="PANTHER" id="PTHR16776">
    <property type="entry name" value="EXTRACELLULAR MATRIX PROTEIN 1"/>
    <property type="match status" value="1"/>
</dbReference>
<dbReference type="Proteomes" id="UP001166093">
    <property type="component" value="Unassembled WGS sequence"/>
</dbReference>
<comment type="caution">
    <text evidence="4">The sequence shown here is derived from an EMBL/GenBank/DDBJ whole genome shotgun (WGS) entry which is preliminary data.</text>
</comment>
<evidence type="ECO:0000313" key="5">
    <source>
        <dbReference type="Proteomes" id="UP001166093"/>
    </source>
</evidence>
<feature type="non-terminal residue" evidence="4">
    <location>
        <position position="1"/>
    </location>
</feature>
<evidence type="ECO:0000256" key="3">
    <source>
        <dbReference type="ARBA" id="ARBA00022737"/>
    </source>
</evidence>
<dbReference type="InterPro" id="IPR008605">
    <property type="entry name" value="ECM1"/>
</dbReference>
<gene>
    <name evidence="4" type="primary">Ecm1</name>
    <name evidence="4" type="ORF">GTO93_0000064</name>
</gene>
<dbReference type="InterPro" id="IPR020858">
    <property type="entry name" value="Serum_albumin-like"/>
</dbReference>
<evidence type="ECO:0000313" key="4">
    <source>
        <dbReference type="EMBL" id="MBN3283009.1"/>
    </source>
</evidence>
<keyword evidence="2" id="KW-0964">Secreted</keyword>
<name>A0ABS2YA09_POLSP</name>